<dbReference type="InterPro" id="IPR036691">
    <property type="entry name" value="Endo/exonu/phosph_ase_sf"/>
</dbReference>
<feature type="domain" description="Endonuclease/exonuclease/phosphatase" evidence="2">
    <location>
        <begin position="396"/>
        <end position="615"/>
    </location>
</feature>
<evidence type="ECO:0000313" key="5">
    <source>
        <dbReference type="EMBL" id="SPD08253.1"/>
    </source>
</evidence>
<gene>
    <name evidence="5" type="ORF">FSB_LOCUS36135</name>
</gene>
<feature type="region of interest" description="Disordered" evidence="1">
    <location>
        <begin position="227"/>
        <end position="255"/>
    </location>
</feature>
<dbReference type="Pfam" id="PF14111">
    <property type="entry name" value="DUF4283"/>
    <property type="match status" value="1"/>
</dbReference>
<feature type="region of interest" description="Disordered" evidence="1">
    <location>
        <begin position="290"/>
        <end position="382"/>
    </location>
</feature>
<dbReference type="PANTHER" id="PTHR33710">
    <property type="entry name" value="BNAC02G09200D PROTEIN"/>
    <property type="match status" value="1"/>
</dbReference>
<feature type="domain" description="DUF4283" evidence="3">
    <location>
        <begin position="34"/>
        <end position="106"/>
    </location>
</feature>
<evidence type="ECO:0008006" key="6">
    <source>
        <dbReference type="Google" id="ProtNLM"/>
    </source>
</evidence>
<evidence type="ECO:0000259" key="4">
    <source>
        <dbReference type="Pfam" id="PF14392"/>
    </source>
</evidence>
<feature type="compositionally biased region" description="Basic and acidic residues" evidence="1">
    <location>
        <begin position="290"/>
        <end position="306"/>
    </location>
</feature>
<dbReference type="Pfam" id="PF03372">
    <property type="entry name" value="Exo_endo_phos"/>
    <property type="match status" value="1"/>
</dbReference>
<reference evidence="5" key="1">
    <citation type="submission" date="2018-02" db="EMBL/GenBank/DDBJ databases">
        <authorList>
            <person name="Cohen D.B."/>
            <person name="Kent A.D."/>
        </authorList>
    </citation>
    <scope>NUCLEOTIDE SEQUENCE</scope>
</reference>
<protein>
    <recommendedName>
        <fullName evidence="6">DUF4283 domain-containing protein</fullName>
    </recommendedName>
</protein>
<feature type="compositionally biased region" description="Polar residues" evidence="1">
    <location>
        <begin position="359"/>
        <end position="374"/>
    </location>
</feature>
<sequence>MEELTRLCDRMSLTAKEGGRVDLSDSQEVLGGLLAAKFLTKRVVNLEAVMRTLKPLWRSVHGFNGRDMGNNRVLFRFTDTADMERVLANGPWSFDKYLILLKRLEDVQSFSEVVFDSCSFWVQIHDLPVRCMSSGVCGRIGKTLGHVEQVEEFNEGRGGGNFMRIRVQLDITQPLCRGRKIWLGAEQDHWVSLKYERLPISCYCRGRMTPDQQEYGPWLRGEMPRFSRREGQSRGAPPREFSSSETRGEPSPVRSVAVDVQTKANMASPDITPTPNFVTEKMDFQAKLQEIDRGESKFKRQRRESQTPKAGVSNVDNKRAAAEIGEPMGESINRSKVDLGGPQRPNKKLPGSTWKRLARNTNGPTPIASESSPPKQKRDIGGGCNATPPEAMSCLFWNCRGLGNPQTVHELTVMVRQKDPLVLFLSETKLGEQQLEVLRCYWGFVGKFVVPSRGQSGGLAMFWRSDIMVSISSYSHHHIDALMDFDAETVWRFTGFYGSPTVSGKLAAWDLLRVLRGHHTLPWLCGGDFNEILQAEEKWGRVARPDSQMSAFRRVVDDCGFVDLGFVGSPYTWWNKQTGPAWVLERLDRCLATADWVLKFPTSRVNHLHSVFSDHRPLWVELSLCGRKTRPRRKRFRFEEMWTMHQGCEDTIKTAWESRHRGTHMFQLEEELRPENQNVPLIQKLARELADLHAKEERMWKQRSRSLWLQSGDQNTKYFHCQATYRKRRNYIHGIRDRAGVWQSRDTVVEKTIVEYYKELFTTSQPGNFGEIFSKVDRVVTTEMNQQLNAEFTAAEVEHALNQMGPLKAPGPDGWFFAEKN</sequence>
<dbReference type="Gene3D" id="3.60.10.10">
    <property type="entry name" value="Endonuclease/exonuclease/phosphatase"/>
    <property type="match status" value="1"/>
</dbReference>
<organism evidence="5">
    <name type="scientific">Fagus sylvatica</name>
    <name type="common">Beechnut</name>
    <dbReference type="NCBI Taxonomy" id="28930"/>
    <lineage>
        <taxon>Eukaryota</taxon>
        <taxon>Viridiplantae</taxon>
        <taxon>Streptophyta</taxon>
        <taxon>Embryophyta</taxon>
        <taxon>Tracheophyta</taxon>
        <taxon>Spermatophyta</taxon>
        <taxon>Magnoliopsida</taxon>
        <taxon>eudicotyledons</taxon>
        <taxon>Gunneridae</taxon>
        <taxon>Pentapetalae</taxon>
        <taxon>rosids</taxon>
        <taxon>fabids</taxon>
        <taxon>Fagales</taxon>
        <taxon>Fagaceae</taxon>
        <taxon>Fagus</taxon>
    </lineage>
</organism>
<evidence type="ECO:0000259" key="2">
    <source>
        <dbReference type="Pfam" id="PF03372"/>
    </source>
</evidence>
<dbReference type="GO" id="GO:0003824">
    <property type="term" value="F:catalytic activity"/>
    <property type="evidence" value="ECO:0007669"/>
    <property type="project" value="InterPro"/>
</dbReference>
<proteinExistence type="predicted"/>
<dbReference type="InterPro" id="IPR025558">
    <property type="entry name" value="DUF4283"/>
</dbReference>
<dbReference type="AlphaFoldDB" id="A0A2N9H936"/>
<dbReference type="Pfam" id="PF14392">
    <property type="entry name" value="zf-CCHC_4"/>
    <property type="match status" value="1"/>
</dbReference>
<dbReference type="InterPro" id="IPR025836">
    <property type="entry name" value="Zn_knuckle_CX2CX4HX4C"/>
</dbReference>
<dbReference type="InterPro" id="IPR005135">
    <property type="entry name" value="Endo/exonuclease/phosphatase"/>
</dbReference>
<accession>A0A2N9H936</accession>
<dbReference type="EMBL" id="OIVN01003022">
    <property type="protein sequence ID" value="SPD08253.1"/>
    <property type="molecule type" value="Genomic_DNA"/>
</dbReference>
<evidence type="ECO:0000259" key="3">
    <source>
        <dbReference type="Pfam" id="PF14111"/>
    </source>
</evidence>
<dbReference type="SUPFAM" id="SSF56219">
    <property type="entry name" value="DNase I-like"/>
    <property type="match status" value="1"/>
</dbReference>
<evidence type="ECO:0000256" key="1">
    <source>
        <dbReference type="SAM" id="MobiDB-lite"/>
    </source>
</evidence>
<name>A0A2N9H936_FAGSY</name>
<feature type="domain" description="Zinc knuckle CX2CX4HX4C" evidence="4">
    <location>
        <begin position="169"/>
        <end position="209"/>
    </location>
</feature>
<dbReference type="PANTHER" id="PTHR33710:SF71">
    <property type="entry name" value="ENDONUCLEASE_EXONUCLEASE_PHOSPHATASE DOMAIN-CONTAINING PROTEIN"/>
    <property type="match status" value="1"/>
</dbReference>